<dbReference type="GO" id="GO:0006308">
    <property type="term" value="P:DNA catabolic process"/>
    <property type="evidence" value="ECO:0007669"/>
    <property type="project" value="UniProtKB-UniRule"/>
</dbReference>
<accession>A0A4R1PYZ1</accession>
<dbReference type="OrthoDB" id="9802795at2"/>
<evidence type="ECO:0000256" key="6">
    <source>
        <dbReference type="RuleBase" id="RU004355"/>
    </source>
</evidence>
<reference evidence="9 10" key="1">
    <citation type="submission" date="2019-03" db="EMBL/GenBank/DDBJ databases">
        <title>Genomic Encyclopedia of Type Strains, Phase IV (KMG-IV): sequencing the most valuable type-strain genomes for metagenomic binning, comparative biology and taxonomic classification.</title>
        <authorList>
            <person name="Goeker M."/>
        </authorList>
    </citation>
    <scope>NUCLEOTIDE SEQUENCE [LARGE SCALE GENOMIC DNA]</scope>
    <source>
        <strain evidence="9 10">DSM 15969</strain>
    </source>
</reference>
<organism evidence="9 10">
    <name type="scientific">Anaerospora hongkongensis</name>
    <dbReference type="NCBI Taxonomy" id="244830"/>
    <lineage>
        <taxon>Bacteria</taxon>
        <taxon>Bacillati</taxon>
        <taxon>Bacillota</taxon>
        <taxon>Negativicutes</taxon>
        <taxon>Selenomonadales</taxon>
        <taxon>Sporomusaceae</taxon>
        <taxon>Anaerospora</taxon>
    </lineage>
</organism>
<dbReference type="Pfam" id="PF13742">
    <property type="entry name" value="tRNA_anti_2"/>
    <property type="match status" value="1"/>
</dbReference>
<evidence type="ECO:0000256" key="2">
    <source>
        <dbReference type="ARBA" id="ARBA00022722"/>
    </source>
</evidence>
<dbReference type="PANTHER" id="PTHR30008:SF0">
    <property type="entry name" value="EXODEOXYRIBONUCLEASE 7 LARGE SUBUNIT"/>
    <property type="match status" value="1"/>
</dbReference>
<evidence type="ECO:0000256" key="1">
    <source>
        <dbReference type="ARBA" id="ARBA00022490"/>
    </source>
</evidence>
<dbReference type="InterPro" id="IPR020579">
    <property type="entry name" value="Exonuc_VII_lsu_C"/>
</dbReference>
<dbReference type="GO" id="GO:0008855">
    <property type="term" value="F:exodeoxyribonuclease VII activity"/>
    <property type="evidence" value="ECO:0007669"/>
    <property type="project" value="UniProtKB-UniRule"/>
</dbReference>
<comment type="subunit">
    <text evidence="5">Heterooligomer composed of large and small subunits.</text>
</comment>
<dbReference type="AlphaFoldDB" id="A0A4R1PYZ1"/>
<dbReference type="PANTHER" id="PTHR30008">
    <property type="entry name" value="EXODEOXYRIBONUCLEASE 7 LARGE SUBUNIT"/>
    <property type="match status" value="1"/>
</dbReference>
<dbReference type="EMBL" id="SLUI01000010">
    <property type="protein sequence ID" value="TCL35873.1"/>
    <property type="molecule type" value="Genomic_DNA"/>
</dbReference>
<feature type="domain" description="OB-fold nucleic acid binding" evidence="8">
    <location>
        <begin position="5"/>
        <end position="98"/>
    </location>
</feature>
<evidence type="ECO:0000259" key="8">
    <source>
        <dbReference type="Pfam" id="PF13742"/>
    </source>
</evidence>
<keyword evidence="1 5" id="KW-0963">Cytoplasm</keyword>
<comment type="function">
    <text evidence="5">Bidirectionally degrades single-stranded DNA into large acid-insoluble oligonucleotides, which are then degraded further into small acid-soluble oligonucleotides.</text>
</comment>
<evidence type="ECO:0000256" key="4">
    <source>
        <dbReference type="ARBA" id="ARBA00022839"/>
    </source>
</evidence>
<dbReference type="NCBIfam" id="TIGR00237">
    <property type="entry name" value="xseA"/>
    <property type="match status" value="1"/>
</dbReference>
<dbReference type="GO" id="GO:0003676">
    <property type="term" value="F:nucleic acid binding"/>
    <property type="evidence" value="ECO:0007669"/>
    <property type="project" value="InterPro"/>
</dbReference>
<keyword evidence="4 5" id="KW-0269">Exonuclease</keyword>
<evidence type="ECO:0000256" key="5">
    <source>
        <dbReference type="HAMAP-Rule" id="MF_00378"/>
    </source>
</evidence>
<keyword evidence="3 5" id="KW-0378">Hydrolase</keyword>
<keyword evidence="10" id="KW-1185">Reference proteome</keyword>
<name>A0A4R1PYZ1_9FIRM</name>
<keyword evidence="2 5" id="KW-0540">Nuclease</keyword>
<dbReference type="Pfam" id="PF02601">
    <property type="entry name" value="Exonuc_VII_L"/>
    <property type="match status" value="1"/>
</dbReference>
<dbReference type="InterPro" id="IPR003753">
    <property type="entry name" value="Exonuc_VII_L"/>
</dbReference>
<dbReference type="InterPro" id="IPR025824">
    <property type="entry name" value="OB-fold_nuc-bd_dom"/>
</dbReference>
<dbReference type="RefSeq" id="WP_132082214.1">
    <property type="nucleotide sequence ID" value="NZ_DAMAKO010000010.1"/>
</dbReference>
<dbReference type="GO" id="GO:0009318">
    <property type="term" value="C:exodeoxyribonuclease VII complex"/>
    <property type="evidence" value="ECO:0007669"/>
    <property type="project" value="UniProtKB-UniRule"/>
</dbReference>
<dbReference type="HAMAP" id="MF_00378">
    <property type="entry name" value="Exonuc_7_L"/>
    <property type="match status" value="1"/>
</dbReference>
<proteinExistence type="inferred from homology"/>
<evidence type="ECO:0000256" key="3">
    <source>
        <dbReference type="ARBA" id="ARBA00022801"/>
    </source>
</evidence>
<comment type="catalytic activity">
    <reaction evidence="5 6">
        <text>Exonucleolytic cleavage in either 5'- to 3'- or 3'- to 5'-direction to yield nucleoside 5'-phosphates.</text>
        <dbReference type="EC" id="3.1.11.6"/>
    </reaction>
</comment>
<protein>
    <recommendedName>
        <fullName evidence="5">Exodeoxyribonuclease 7 large subunit</fullName>
        <ecNumber evidence="5">3.1.11.6</ecNumber>
    </recommendedName>
    <alternativeName>
        <fullName evidence="5">Exodeoxyribonuclease VII large subunit</fullName>
        <shortName evidence="5">Exonuclease VII large subunit</shortName>
    </alternativeName>
</protein>
<dbReference type="CDD" id="cd04489">
    <property type="entry name" value="ExoVII_LU_OBF"/>
    <property type="match status" value="1"/>
</dbReference>
<dbReference type="EC" id="3.1.11.6" evidence="5"/>
<evidence type="ECO:0000313" key="9">
    <source>
        <dbReference type="EMBL" id="TCL35873.1"/>
    </source>
</evidence>
<evidence type="ECO:0000313" key="10">
    <source>
        <dbReference type="Proteomes" id="UP000295063"/>
    </source>
</evidence>
<comment type="subcellular location">
    <subcellularLocation>
        <location evidence="5 6">Cytoplasm</location>
    </subcellularLocation>
</comment>
<dbReference type="Proteomes" id="UP000295063">
    <property type="component" value="Unassembled WGS sequence"/>
</dbReference>
<comment type="caution">
    <text evidence="9">The sequence shown here is derived from an EMBL/GenBank/DDBJ whole genome shotgun (WGS) entry which is preliminary data.</text>
</comment>
<comment type="similarity">
    <text evidence="5 6">Belongs to the XseA family.</text>
</comment>
<evidence type="ECO:0000259" key="7">
    <source>
        <dbReference type="Pfam" id="PF02601"/>
    </source>
</evidence>
<feature type="domain" description="Exonuclease VII large subunit C-terminal" evidence="7">
    <location>
        <begin position="122"/>
        <end position="337"/>
    </location>
</feature>
<gene>
    <name evidence="5" type="primary">xseA</name>
    <name evidence="9" type="ORF">EV210_110117</name>
</gene>
<sequence length="399" mass="44562">MQIFSIGDVTRYIKHILDRDRTLNSIYVRGEISNFKRHYSGHCYFTLKDSDATIKAVMFRSRSQFLKYEPRDGMKVVVGGTVTVFERDGQYQLYADQMVPEGVGELSLAYEQLKEKLTAEGLFEEMRKRPIPVLPRAVGIITSPTGAAVRDIITVAKRRHPGIALVLFPVQVQGGEAPGQIVDALQAFNLYGQVDVLIVGRGGGSLEELWAFNDERVVRAIAASQIPVISAVGHETDFTLADFAADRRAATPSQAAEIVVPDIYELRRYIQTLESLMGTHMQAIVKEKRRKVMECRQSAALQRPMNLLADKQQQVDLLRQRLIQTMEQQLTAKNHSFSIQAEKLALLNPLAVLARGFSITRTSEGQIVRDASQISSEQELEILLAQGVVYARVCSTKEA</sequence>
<dbReference type="GO" id="GO:0005737">
    <property type="term" value="C:cytoplasm"/>
    <property type="evidence" value="ECO:0007669"/>
    <property type="project" value="UniProtKB-SubCell"/>
</dbReference>